<evidence type="ECO:0000256" key="8">
    <source>
        <dbReference type="PIRNR" id="PIRNR006256"/>
    </source>
</evidence>
<dbReference type="Gene3D" id="3.90.870.50">
    <property type="match status" value="1"/>
</dbReference>
<feature type="active site" evidence="9">
    <location>
        <position position="18"/>
    </location>
</feature>
<dbReference type="Pfam" id="PF00708">
    <property type="entry name" value="Acylphosphatase"/>
    <property type="match status" value="1"/>
</dbReference>
<keyword evidence="13" id="KW-0808">Transferase</keyword>
<evidence type="ECO:0000256" key="3">
    <source>
        <dbReference type="ARBA" id="ARBA00022598"/>
    </source>
</evidence>
<evidence type="ECO:0000313" key="13">
    <source>
        <dbReference type="EMBL" id="QGX93963.1"/>
    </source>
</evidence>
<keyword evidence="4" id="KW-0479">Metal-binding</keyword>
<evidence type="ECO:0000259" key="11">
    <source>
        <dbReference type="PROSITE" id="PS51160"/>
    </source>
</evidence>
<evidence type="ECO:0000256" key="1">
    <source>
        <dbReference type="ARBA" id="ARBA00004711"/>
    </source>
</evidence>
<reference evidence="13 14" key="1">
    <citation type="submission" date="2018-12" db="EMBL/GenBank/DDBJ databases">
        <title>Complete genome sequence of Haloplanus rallus MBLA0036.</title>
        <authorList>
            <person name="Nam Y.-d."/>
            <person name="Kang J."/>
            <person name="Chung W.-H."/>
            <person name="Park Y.S."/>
        </authorList>
    </citation>
    <scope>NUCLEOTIDE SEQUENCE [LARGE SCALE GENOMIC DNA]</scope>
    <source>
        <strain evidence="13 14">MBLA0036</strain>
    </source>
</reference>
<dbReference type="GO" id="GO:0016743">
    <property type="term" value="F:carboxyl- or carbamoyltransferase activity"/>
    <property type="evidence" value="ECO:0007669"/>
    <property type="project" value="UniProtKB-UniRule"/>
</dbReference>
<keyword evidence="9" id="KW-0378">Hydrolase</keyword>
<dbReference type="InterPro" id="IPR041440">
    <property type="entry name" value="HypF_C"/>
</dbReference>
<dbReference type="KEGG" id="hra:EI982_03795"/>
<keyword evidence="3" id="KW-0436">Ligase</keyword>
<dbReference type="RefSeq" id="WP_157688200.1">
    <property type="nucleotide sequence ID" value="NZ_CP034345.1"/>
</dbReference>
<feature type="domain" description="Acylphosphatase-like" evidence="11">
    <location>
        <begin position="3"/>
        <end position="92"/>
    </location>
</feature>
<dbReference type="EC" id="6.2.-.-" evidence="8"/>
<dbReference type="InterPro" id="IPR055128">
    <property type="entry name" value="HypF_C_2"/>
</dbReference>
<proteinExistence type="inferred from homology"/>
<keyword evidence="5" id="KW-0863">Zinc-finger</keyword>
<organism evidence="13 14">
    <name type="scientific">Haloplanus rallus</name>
    <dbReference type="NCBI Taxonomy" id="1816183"/>
    <lineage>
        <taxon>Archaea</taxon>
        <taxon>Methanobacteriati</taxon>
        <taxon>Methanobacteriota</taxon>
        <taxon>Stenosarchaea group</taxon>
        <taxon>Halobacteria</taxon>
        <taxon>Halobacteriales</taxon>
        <taxon>Haloferacaceae</taxon>
        <taxon>Haloplanus</taxon>
    </lineage>
</organism>
<dbReference type="Proteomes" id="UP000428325">
    <property type="component" value="Chromosome"/>
</dbReference>
<dbReference type="InterPro" id="IPR036046">
    <property type="entry name" value="Acylphosphatase-like_dom_sf"/>
</dbReference>
<feature type="domain" description="YrdC-like" evidence="12">
    <location>
        <begin position="223"/>
        <end position="407"/>
    </location>
</feature>
<dbReference type="InterPro" id="IPR006070">
    <property type="entry name" value="Sua5-like_dom"/>
</dbReference>
<comment type="pathway">
    <text evidence="1">Protein modification; [NiFe] hydrogenase maturation.</text>
</comment>
<dbReference type="Gene3D" id="3.30.420.40">
    <property type="match status" value="1"/>
</dbReference>
<evidence type="ECO:0000256" key="9">
    <source>
        <dbReference type="PROSITE-ProRule" id="PRU00520"/>
    </source>
</evidence>
<dbReference type="InterPro" id="IPR051060">
    <property type="entry name" value="Carbamoyltrans_HypF-like"/>
</dbReference>
<evidence type="ECO:0000259" key="12">
    <source>
        <dbReference type="PROSITE" id="PS51163"/>
    </source>
</evidence>
<sequence length="786" mass="83352">MKRAHVQVDGVVQSVGFRPFVYRTAVDLGLRGCVRNLGDAGVSVTLEGPGDRIDAFLRELETNPPPLATVERVTVDTEPVTEYSYESFSIVDSEDRGAGGGTVPPDTAVCEACLADIRDPSSRFHDYWATACVDCGPRFTVIEELPYDRETTSMAAFPLCSDCADAYASPSDRRYHAQAIACPSCGPQLAFQPHDRSVDPPAVGERTGIDPLPQRSSLVEGDGQSLDAAARTLDEGGIVAVKGIGGAHLACDATRPDAVSTLRDRTGRPAKPFAVMVPSMDDVATVASASSTEREWLRSARRPIVVLDQRGDALASNLAPGLHTVGVMLPYSGVHHLLFDRVDDPIVVTSANRPGLPMQSSNRAIVEQLWDVADGSLLHTRRIVQRCDDSVVRAVGGSRTLLRRSRGHAPLPVAAPTADDADVLAVGPERDVTAAVLSGDECYLTQHVGTVTDRETFRFLQAAIDHLLALTGTERPSVTAHDAHPSFRTTEYAADRTADRTVAVQHHHAHAASVLMEHDCPRAVCITADGVGYGPDGTVWGGEVLDATLTDADRVAGLAPVPMPGGDRATEFPVRSLVGLLYDREGVDIQALVDALDWSPPNADEPRVIEQQLEADVNTPVTTSAGRFLDAVAALADICHERTYEGEPAMRLEAAATDGTPRDVTVPYTTADGRPVVDTPRVAELLVELRRDGTHATDVAATAQRILADGLADLAVDAAAERGIDAVGFTGGVAYNDAISRRIRQRVRDAGLAYLDNDAVPPGDGGVAYGQAGVAAATVRDGGVDS</sequence>
<dbReference type="GeneID" id="43368626"/>
<keyword evidence="6" id="KW-0862">Zinc</keyword>
<dbReference type="PIRSF" id="PIRSF006256">
    <property type="entry name" value="CMPcnvr_hdrg_mat"/>
    <property type="match status" value="1"/>
</dbReference>
<dbReference type="InterPro" id="IPR001792">
    <property type="entry name" value="Acylphosphatase-like_dom"/>
</dbReference>
<dbReference type="GO" id="GO:0003725">
    <property type="term" value="F:double-stranded RNA binding"/>
    <property type="evidence" value="ECO:0007669"/>
    <property type="project" value="InterPro"/>
</dbReference>
<dbReference type="InterPro" id="IPR004421">
    <property type="entry name" value="Carbamoyltransferase_HypF"/>
</dbReference>
<feature type="active site" evidence="9">
    <location>
        <position position="36"/>
    </location>
</feature>
<evidence type="ECO:0000256" key="2">
    <source>
        <dbReference type="ARBA" id="ARBA00008097"/>
    </source>
</evidence>
<dbReference type="PANTHER" id="PTHR42959">
    <property type="entry name" value="CARBAMOYLTRANSFERASE"/>
    <property type="match status" value="1"/>
</dbReference>
<comment type="catalytic activity">
    <reaction evidence="9">
        <text>an acyl phosphate + H2O = a carboxylate + phosphate + H(+)</text>
        <dbReference type="Rhea" id="RHEA:14965"/>
        <dbReference type="ChEBI" id="CHEBI:15377"/>
        <dbReference type="ChEBI" id="CHEBI:15378"/>
        <dbReference type="ChEBI" id="CHEBI:29067"/>
        <dbReference type="ChEBI" id="CHEBI:43474"/>
        <dbReference type="ChEBI" id="CHEBI:59918"/>
        <dbReference type="EC" id="3.6.1.7"/>
    </reaction>
</comment>
<dbReference type="EMBL" id="CP034345">
    <property type="protein sequence ID" value="QGX93963.1"/>
    <property type="molecule type" value="Genomic_DNA"/>
</dbReference>
<name>A0A6B9FER9_9EURY</name>
<dbReference type="Pfam" id="PF01300">
    <property type="entry name" value="Sua5_yciO_yrdC"/>
    <property type="match status" value="1"/>
</dbReference>
<accession>A0A6B9FER9</accession>
<comment type="similarity">
    <text evidence="2 8">Belongs to the carbamoyltransferase HypF family.</text>
</comment>
<evidence type="ECO:0000256" key="5">
    <source>
        <dbReference type="ARBA" id="ARBA00022771"/>
    </source>
</evidence>
<dbReference type="InterPro" id="IPR011125">
    <property type="entry name" value="Znf_HypF"/>
</dbReference>
<dbReference type="OrthoDB" id="371970at2157"/>
<dbReference type="AlphaFoldDB" id="A0A6B9FER9"/>
<evidence type="ECO:0000256" key="4">
    <source>
        <dbReference type="ARBA" id="ARBA00022723"/>
    </source>
</evidence>
<evidence type="ECO:0000256" key="7">
    <source>
        <dbReference type="ARBA" id="ARBA00048220"/>
    </source>
</evidence>
<dbReference type="GO" id="GO:0016874">
    <property type="term" value="F:ligase activity"/>
    <property type="evidence" value="ECO:0007669"/>
    <property type="project" value="UniProtKB-UniRule"/>
</dbReference>
<dbReference type="SUPFAM" id="SSF55821">
    <property type="entry name" value="YrdC/RibB"/>
    <property type="match status" value="1"/>
</dbReference>
<dbReference type="Gene3D" id="3.30.110.120">
    <property type="match status" value="1"/>
</dbReference>
<dbReference type="GO" id="GO:0003998">
    <property type="term" value="F:acylphosphatase activity"/>
    <property type="evidence" value="ECO:0007669"/>
    <property type="project" value="UniProtKB-EC"/>
</dbReference>
<protein>
    <recommendedName>
        <fullName evidence="8">Carbamoyltransferase</fullName>
        <ecNumber evidence="8">6.2.-.-</ecNumber>
    </recommendedName>
</protein>
<evidence type="ECO:0000256" key="6">
    <source>
        <dbReference type="ARBA" id="ARBA00022833"/>
    </source>
</evidence>
<dbReference type="InterPro" id="IPR017945">
    <property type="entry name" value="DHBP_synth_RibB-like_a/b_dom"/>
</dbReference>
<evidence type="ECO:0000256" key="10">
    <source>
        <dbReference type="SAM" id="MobiDB-lite"/>
    </source>
</evidence>
<feature type="region of interest" description="Disordered" evidence="10">
    <location>
        <begin position="194"/>
        <end position="220"/>
    </location>
</feature>
<gene>
    <name evidence="13" type="primary">hypF</name>
    <name evidence="13" type="ORF">EI982_03795</name>
</gene>
<dbReference type="PROSITE" id="PS51163">
    <property type="entry name" value="YRDC"/>
    <property type="match status" value="1"/>
</dbReference>
<dbReference type="InterPro" id="IPR043129">
    <property type="entry name" value="ATPase_NBD"/>
</dbReference>
<evidence type="ECO:0000313" key="14">
    <source>
        <dbReference type="Proteomes" id="UP000428325"/>
    </source>
</evidence>
<dbReference type="PANTHER" id="PTHR42959:SF1">
    <property type="entry name" value="CARBAMOYLTRANSFERASE HYPF"/>
    <property type="match status" value="1"/>
</dbReference>
<dbReference type="SUPFAM" id="SSF54975">
    <property type="entry name" value="Acylphosphatase/BLUF domain-like"/>
    <property type="match status" value="1"/>
</dbReference>
<dbReference type="Pfam" id="PF22521">
    <property type="entry name" value="HypF_C_2"/>
    <property type="match status" value="1"/>
</dbReference>
<dbReference type="GO" id="GO:0008270">
    <property type="term" value="F:zinc ion binding"/>
    <property type="evidence" value="ECO:0007669"/>
    <property type="project" value="UniProtKB-KW"/>
</dbReference>
<comment type="catalytic activity">
    <reaction evidence="7">
        <text>C-terminal L-cysteinyl-[HypE protein] + carbamoyl phosphate + ATP + H2O = C-terminal S-carboxamide-L-cysteinyl-[HypE protein] + AMP + phosphate + diphosphate + H(+)</text>
        <dbReference type="Rhea" id="RHEA:55636"/>
        <dbReference type="Rhea" id="RHEA-COMP:14247"/>
        <dbReference type="Rhea" id="RHEA-COMP:14392"/>
        <dbReference type="ChEBI" id="CHEBI:15377"/>
        <dbReference type="ChEBI" id="CHEBI:15378"/>
        <dbReference type="ChEBI" id="CHEBI:30616"/>
        <dbReference type="ChEBI" id="CHEBI:33019"/>
        <dbReference type="ChEBI" id="CHEBI:43474"/>
        <dbReference type="ChEBI" id="CHEBI:58228"/>
        <dbReference type="ChEBI" id="CHEBI:76913"/>
        <dbReference type="ChEBI" id="CHEBI:139126"/>
        <dbReference type="ChEBI" id="CHEBI:456215"/>
    </reaction>
</comment>
<dbReference type="Gene3D" id="3.30.420.360">
    <property type="match status" value="1"/>
</dbReference>
<keyword evidence="14" id="KW-1185">Reference proteome</keyword>
<dbReference type="Pfam" id="PF17788">
    <property type="entry name" value="HypF_C"/>
    <property type="match status" value="1"/>
</dbReference>
<dbReference type="NCBIfam" id="TIGR00143">
    <property type="entry name" value="hypF"/>
    <property type="match status" value="1"/>
</dbReference>
<dbReference type="Pfam" id="PF07503">
    <property type="entry name" value="zf-HYPF"/>
    <property type="match status" value="2"/>
</dbReference>
<dbReference type="UniPathway" id="UPA00335"/>
<dbReference type="GO" id="GO:0051604">
    <property type="term" value="P:protein maturation"/>
    <property type="evidence" value="ECO:0007669"/>
    <property type="project" value="TreeGrafter"/>
</dbReference>
<dbReference type="PROSITE" id="PS51160">
    <property type="entry name" value="ACYLPHOSPHATASE_3"/>
    <property type="match status" value="1"/>
</dbReference>
<dbReference type="SUPFAM" id="SSF53067">
    <property type="entry name" value="Actin-like ATPase domain"/>
    <property type="match status" value="1"/>
</dbReference>